<organism evidence="1 2">
    <name type="scientific">Riccia fluitans</name>
    <dbReference type="NCBI Taxonomy" id="41844"/>
    <lineage>
        <taxon>Eukaryota</taxon>
        <taxon>Viridiplantae</taxon>
        <taxon>Streptophyta</taxon>
        <taxon>Embryophyta</taxon>
        <taxon>Marchantiophyta</taxon>
        <taxon>Marchantiopsida</taxon>
        <taxon>Marchantiidae</taxon>
        <taxon>Marchantiales</taxon>
        <taxon>Ricciaceae</taxon>
        <taxon>Riccia</taxon>
    </lineage>
</organism>
<name>A0ABD1ZBJ2_9MARC</name>
<proteinExistence type="predicted"/>
<evidence type="ECO:0000313" key="1">
    <source>
        <dbReference type="EMBL" id="KAL2645115.1"/>
    </source>
</evidence>
<keyword evidence="2" id="KW-1185">Reference proteome</keyword>
<comment type="caution">
    <text evidence="1">The sequence shown here is derived from an EMBL/GenBank/DDBJ whole genome shotgun (WGS) entry which is preliminary data.</text>
</comment>
<reference evidence="1 2" key="1">
    <citation type="submission" date="2024-09" db="EMBL/GenBank/DDBJ databases">
        <title>Chromosome-scale assembly of Riccia fluitans.</title>
        <authorList>
            <person name="Paukszto L."/>
            <person name="Sawicki J."/>
            <person name="Karawczyk K."/>
            <person name="Piernik-Szablinska J."/>
            <person name="Szczecinska M."/>
            <person name="Mazdziarz M."/>
        </authorList>
    </citation>
    <scope>NUCLEOTIDE SEQUENCE [LARGE SCALE GENOMIC DNA]</scope>
    <source>
        <strain evidence="1">Rf_01</strain>
        <tissue evidence="1">Aerial parts of the thallus</tissue>
    </source>
</reference>
<dbReference type="AlphaFoldDB" id="A0ABD1ZBJ2"/>
<protein>
    <submittedName>
        <fullName evidence="1">Uncharacterized protein</fullName>
    </submittedName>
</protein>
<sequence>MARRVSRLKGIDFTWFDRTAADLPILTVRLQRSCETSSAGNAGGAQRGWKLRSFSKGVSDGRDIEPIAKILNWQRGRQPRASGKRKRQTLNIRAAAAAADIDLRVLLRVVSGRRKVALSFI</sequence>
<gene>
    <name evidence="1" type="ORF">R1flu_012702</name>
</gene>
<dbReference type="EMBL" id="JBHFFA010000002">
    <property type="protein sequence ID" value="KAL2645115.1"/>
    <property type="molecule type" value="Genomic_DNA"/>
</dbReference>
<accession>A0ABD1ZBJ2</accession>
<dbReference type="Proteomes" id="UP001605036">
    <property type="component" value="Unassembled WGS sequence"/>
</dbReference>
<evidence type="ECO:0000313" key="2">
    <source>
        <dbReference type="Proteomes" id="UP001605036"/>
    </source>
</evidence>